<protein>
    <submittedName>
        <fullName evidence="4">NAD(P)-dependent oxidoreductase</fullName>
    </submittedName>
</protein>
<gene>
    <name evidence="4" type="ORF">Q5H94_14895</name>
</gene>
<evidence type="ECO:0000259" key="3">
    <source>
        <dbReference type="Pfam" id="PF01370"/>
    </source>
</evidence>
<accession>A0ABT9A2P4</accession>
<organism evidence="4 5">
    <name type="scientific">Sphingomonas immobilis</name>
    <dbReference type="NCBI Taxonomy" id="3063997"/>
    <lineage>
        <taxon>Bacteria</taxon>
        <taxon>Pseudomonadati</taxon>
        <taxon>Pseudomonadota</taxon>
        <taxon>Alphaproteobacteria</taxon>
        <taxon>Sphingomonadales</taxon>
        <taxon>Sphingomonadaceae</taxon>
        <taxon>Sphingomonas</taxon>
    </lineage>
</organism>
<name>A0ABT9A2P4_9SPHN</name>
<dbReference type="InterPro" id="IPR036291">
    <property type="entry name" value="NAD(P)-bd_dom_sf"/>
</dbReference>
<feature type="domain" description="NAD-dependent epimerase/dehydratase" evidence="3">
    <location>
        <begin position="19"/>
        <end position="229"/>
    </location>
</feature>
<evidence type="ECO:0000256" key="2">
    <source>
        <dbReference type="ARBA" id="ARBA00007637"/>
    </source>
</evidence>
<reference evidence="4" key="1">
    <citation type="submission" date="2023-07" db="EMBL/GenBank/DDBJ databases">
        <authorList>
            <person name="Kim M.K."/>
        </authorList>
    </citation>
    <scope>NUCLEOTIDE SEQUENCE</scope>
    <source>
        <strain evidence="4">CA1-15</strain>
    </source>
</reference>
<evidence type="ECO:0000313" key="5">
    <source>
        <dbReference type="Proteomes" id="UP001176468"/>
    </source>
</evidence>
<dbReference type="Gene3D" id="3.40.50.720">
    <property type="entry name" value="NAD(P)-binding Rossmann-like Domain"/>
    <property type="match status" value="1"/>
</dbReference>
<comment type="similarity">
    <text evidence="2">Belongs to the NAD(P)-dependent epimerase/dehydratase family.</text>
</comment>
<dbReference type="SUPFAM" id="SSF51735">
    <property type="entry name" value="NAD(P)-binding Rossmann-fold domains"/>
    <property type="match status" value="1"/>
</dbReference>
<dbReference type="InterPro" id="IPR001509">
    <property type="entry name" value="Epimerase_deHydtase"/>
</dbReference>
<proteinExistence type="inferred from homology"/>
<comment type="caution">
    <text evidence="4">The sequence shown here is derived from an EMBL/GenBank/DDBJ whole genome shotgun (WGS) entry which is preliminary data.</text>
</comment>
<evidence type="ECO:0000313" key="4">
    <source>
        <dbReference type="EMBL" id="MDO7843619.1"/>
    </source>
</evidence>
<sequence length="320" mass="34452">MLSLKLCEGTWDVLQDQRILLTGVTGRIGGAIAAALAPTNVVWGLARYGRAGSMEEVERTGVIPLRGDFSRDSLENIPPELDYVVHVAADIRPHSAEAGMQDNSDGAARLMSRCRNAKAFLHVSATGVYAQHSDPYFVYPETADLGGAYGGLYSATKLAGEGAVRAAAQILDLPTIICRQNVQYGGGGTDPGLIDRFLDHLVNTGEILLPASGPLVIGPIHEADIVDLIEPCLAAASVPARIVNWGGDEPVDWQEMFEFAAELIGKTPKLVRRAEFNFPSCYPDPTARRALAGQCKISWRDGVRRTLALRHPEIVLKASK</sequence>
<comment type="pathway">
    <text evidence="1">Bacterial outer membrane biogenesis; LPS O-antigen biosynthesis.</text>
</comment>
<evidence type="ECO:0000256" key="1">
    <source>
        <dbReference type="ARBA" id="ARBA00005125"/>
    </source>
</evidence>
<dbReference type="Proteomes" id="UP001176468">
    <property type="component" value="Unassembled WGS sequence"/>
</dbReference>
<dbReference type="PANTHER" id="PTHR43000">
    <property type="entry name" value="DTDP-D-GLUCOSE 4,6-DEHYDRATASE-RELATED"/>
    <property type="match status" value="1"/>
</dbReference>
<keyword evidence="5" id="KW-1185">Reference proteome</keyword>
<dbReference type="Pfam" id="PF01370">
    <property type="entry name" value="Epimerase"/>
    <property type="match status" value="1"/>
</dbReference>
<dbReference type="EMBL" id="JAUQSZ010000010">
    <property type="protein sequence ID" value="MDO7843619.1"/>
    <property type="molecule type" value="Genomic_DNA"/>
</dbReference>